<dbReference type="AlphaFoldDB" id="U4KQV4"/>
<evidence type="ECO:0000313" key="5">
    <source>
        <dbReference type="EMBL" id="CCV63631.1"/>
    </source>
</evidence>
<dbReference type="InterPro" id="IPR020471">
    <property type="entry name" value="AKR"/>
</dbReference>
<reference evidence="5 6" key="1">
    <citation type="journal article" date="2013" name="J. Mol. Microbiol. Biotechnol.">
        <title>Analysis of the Complete Genomes of Acholeplasma brassicae , A. palmae and A. laidlawii and Their Comparison to the Obligate Parasites from ' Candidatus Phytoplasma'.</title>
        <authorList>
            <person name="Kube M."/>
            <person name="Siewert C."/>
            <person name="Migdoll A.M."/>
            <person name="Duduk B."/>
            <person name="Holz S."/>
            <person name="Rabus R."/>
            <person name="Seemuller E."/>
            <person name="Mitrovic J."/>
            <person name="Muller I."/>
            <person name="Buttner C."/>
            <person name="Reinhardt R."/>
        </authorList>
    </citation>
    <scope>NUCLEOTIDE SEQUENCE [LARGE SCALE GENOMIC DNA]</scope>
    <source>
        <strain evidence="5 6">J233</strain>
    </source>
</reference>
<sequence length="274" mass="31868">MISKLAIGTWLIGEDKSKEKEEIETINYAIDNGIKIIDTAEMYGKGKAEKLLGRIIENKNREDLYLISKIYPHNAHTKEQIKKSLFQSLDNLKTSYLDLYLLHWIENDTNLHLVVETFEELKKEGYLKNWGVSNFDVSDLERLYQIPNGKNCHTNQILYHIGQRGIEYDLIPYAKDNNLHLMFYSVLGHSKAYRDEIINSPAIIKISSKHHMTPYQVMLLFSLEKEGTSIIKASSIKHIKELIEVTRLHLDKDDLEQIDKVFKKPLNKVPLQMI</sequence>
<gene>
    <name evidence="5" type="ORF">BN85400540</name>
</gene>
<name>U4KQV4_ALTPJ</name>
<dbReference type="SUPFAM" id="SSF51430">
    <property type="entry name" value="NAD(P)-linked oxidoreductase"/>
    <property type="match status" value="1"/>
</dbReference>
<feature type="site" description="Lowers pKa of active site Tyr" evidence="3">
    <location>
        <position position="69"/>
    </location>
</feature>
<proteinExistence type="predicted"/>
<dbReference type="PRINTS" id="PR00069">
    <property type="entry name" value="ALDKETRDTASE"/>
</dbReference>
<dbReference type="STRING" id="1318466.BN85400540"/>
<evidence type="ECO:0000259" key="4">
    <source>
        <dbReference type="Pfam" id="PF00248"/>
    </source>
</evidence>
<accession>U4KQV4</accession>
<dbReference type="HOGENOM" id="CLU_023205_2_3_14"/>
<evidence type="ECO:0000256" key="3">
    <source>
        <dbReference type="PIRSR" id="PIRSR000097-3"/>
    </source>
</evidence>
<dbReference type="GO" id="GO:0016491">
    <property type="term" value="F:oxidoreductase activity"/>
    <property type="evidence" value="ECO:0007669"/>
    <property type="project" value="InterPro"/>
</dbReference>
<dbReference type="RefSeq" id="WP_026654023.1">
    <property type="nucleotide sequence ID" value="NC_022538.1"/>
</dbReference>
<protein>
    <submittedName>
        <fullName evidence="5">Aldo/keto reductase family protein</fullName>
    </submittedName>
</protein>
<dbReference type="InterPro" id="IPR036812">
    <property type="entry name" value="NAD(P)_OxRdtase_dom_sf"/>
</dbReference>
<evidence type="ECO:0000313" key="6">
    <source>
        <dbReference type="Proteomes" id="UP000032740"/>
    </source>
</evidence>
<dbReference type="Gene3D" id="3.20.20.100">
    <property type="entry name" value="NADP-dependent oxidoreductase domain"/>
    <property type="match status" value="1"/>
</dbReference>
<dbReference type="InterPro" id="IPR023210">
    <property type="entry name" value="NADP_OxRdtase_dom"/>
</dbReference>
<dbReference type="EMBL" id="FO681347">
    <property type="protein sequence ID" value="CCV63631.1"/>
    <property type="molecule type" value="Genomic_DNA"/>
</dbReference>
<evidence type="ECO:0000256" key="2">
    <source>
        <dbReference type="PIRSR" id="PIRSR000097-2"/>
    </source>
</evidence>
<dbReference type="Proteomes" id="UP000032740">
    <property type="component" value="Chromosome"/>
</dbReference>
<dbReference type="Pfam" id="PF00248">
    <property type="entry name" value="Aldo_ket_red"/>
    <property type="match status" value="1"/>
</dbReference>
<dbReference type="KEGG" id="apal:BN85400540"/>
<dbReference type="PANTHER" id="PTHR43638">
    <property type="entry name" value="OXIDOREDUCTASE, ALDO/KETO REDUCTASE FAMILY PROTEIN"/>
    <property type="match status" value="1"/>
</dbReference>
<feature type="binding site" evidence="2">
    <location>
        <position position="103"/>
    </location>
    <ligand>
        <name>substrate</name>
    </ligand>
</feature>
<organism evidence="5 6">
    <name type="scientific">Alteracholeplasma palmae (strain ATCC 49389 / J233)</name>
    <name type="common">Acholeplasma palmae</name>
    <dbReference type="NCBI Taxonomy" id="1318466"/>
    <lineage>
        <taxon>Bacteria</taxon>
        <taxon>Bacillati</taxon>
        <taxon>Mycoplasmatota</taxon>
        <taxon>Mollicutes</taxon>
        <taxon>Acholeplasmatales</taxon>
        <taxon>Acholeplasmataceae</taxon>
        <taxon>Acholeplasma</taxon>
    </lineage>
</organism>
<dbReference type="OrthoDB" id="306017at2"/>
<evidence type="ECO:0000256" key="1">
    <source>
        <dbReference type="PIRSR" id="PIRSR000097-1"/>
    </source>
</evidence>
<keyword evidence="6" id="KW-1185">Reference proteome</keyword>
<dbReference type="PIRSF" id="PIRSF000097">
    <property type="entry name" value="AKR"/>
    <property type="match status" value="1"/>
</dbReference>
<feature type="active site" description="Proton donor" evidence="1">
    <location>
        <position position="43"/>
    </location>
</feature>
<feature type="domain" description="NADP-dependent oxidoreductase" evidence="4">
    <location>
        <begin position="4"/>
        <end position="261"/>
    </location>
</feature>
<dbReference type="PANTHER" id="PTHR43638:SF3">
    <property type="entry name" value="ALDEHYDE REDUCTASE"/>
    <property type="match status" value="1"/>
</dbReference>